<evidence type="ECO:0000313" key="2">
    <source>
        <dbReference type="Proteomes" id="UP000535182"/>
    </source>
</evidence>
<name>A0A9X0QFF1_9BACT</name>
<gene>
    <name evidence="1" type="ORF">HDF14_003006</name>
</gene>
<dbReference type="InterPro" id="IPR023614">
    <property type="entry name" value="Porin_dom_sf"/>
</dbReference>
<dbReference type="AlphaFoldDB" id="A0A9X0QFF1"/>
<keyword evidence="2" id="KW-1185">Reference proteome</keyword>
<dbReference type="Gene3D" id="2.40.160.10">
    <property type="entry name" value="Porin"/>
    <property type="match status" value="1"/>
</dbReference>
<sequence length="126" mass="14256">MKGSGDFGEFGTGFFNGQIVNTLEGNNDFHYVARYTYPFQLRNGQFIETSIQGYTGKYKVSNLSSSTLAIPSHADFNYDDRRIATSLIIYPQPMGLQVKYNWGTGPEYNPRRSISIRKDSTEDTLC</sequence>
<comment type="caution">
    <text evidence="1">The sequence shown here is derived from an EMBL/GenBank/DDBJ whole genome shotgun (WGS) entry which is preliminary data.</text>
</comment>
<dbReference type="EMBL" id="JACHEB010000006">
    <property type="protein sequence ID" value="MBB5329388.1"/>
    <property type="molecule type" value="Genomic_DNA"/>
</dbReference>
<proteinExistence type="predicted"/>
<protein>
    <submittedName>
        <fullName evidence="1">Uncharacterized protein</fullName>
    </submittedName>
</protein>
<organism evidence="1 2">
    <name type="scientific">Tunturiibacter gelidiferens</name>
    <dbReference type="NCBI Taxonomy" id="3069689"/>
    <lineage>
        <taxon>Bacteria</taxon>
        <taxon>Pseudomonadati</taxon>
        <taxon>Acidobacteriota</taxon>
        <taxon>Terriglobia</taxon>
        <taxon>Terriglobales</taxon>
        <taxon>Acidobacteriaceae</taxon>
        <taxon>Tunturiibacter</taxon>
    </lineage>
</organism>
<reference evidence="1 2" key="1">
    <citation type="submission" date="2020-08" db="EMBL/GenBank/DDBJ databases">
        <title>Genomic Encyclopedia of Type Strains, Phase IV (KMG-V): Genome sequencing to study the core and pangenomes of soil and plant-associated prokaryotes.</title>
        <authorList>
            <person name="Whitman W."/>
        </authorList>
    </citation>
    <scope>NUCLEOTIDE SEQUENCE [LARGE SCALE GENOMIC DNA]</scope>
    <source>
        <strain evidence="1 2">X5P2</strain>
    </source>
</reference>
<evidence type="ECO:0000313" key="1">
    <source>
        <dbReference type="EMBL" id="MBB5329388.1"/>
    </source>
</evidence>
<accession>A0A9X0QFF1</accession>
<dbReference type="Proteomes" id="UP000535182">
    <property type="component" value="Unassembled WGS sequence"/>
</dbReference>